<reference evidence="1 2" key="1">
    <citation type="submission" date="2014-02" db="EMBL/GenBank/DDBJ databases">
        <title>Diversity of Thermotogales isolates from hydrothermal vents.</title>
        <authorList>
            <person name="Haverkamp T.H.A."/>
            <person name="Lossouarn J."/>
            <person name="Geslin C."/>
            <person name="Nesbo C.L."/>
        </authorList>
    </citation>
    <scope>NUCLEOTIDE SEQUENCE [LARGE SCALE GENOMIC DNA]</scope>
    <source>
        <strain evidence="1 2">431</strain>
    </source>
</reference>
<sequence>MSKKILMLLGFVILFIFGCIGETTTKEILSAAMYFTDVYIGNSKYLIGYTSIENLGLEKIDYFAFNFEVIFSNGATHTGLRKSSFPSSEIPILPGIKMPIQFRYNWLTDATVTEVRITNLLVRTSYTYYDYADETYRTRKLERIYNFNPPLSIKITEQQ</sequence>
<dbReference type="PROSITE" id="PS51257">
    <property type="entry name" value="PROKAR_LIPOPROTEIN"/>
    <property type="match status" value="1"/>
</dbReference>
<dbReference type="EMBL" id="CP007389">
    <property type="protein sequence ID" value="APT74809.1"/>
    <property type="molecule type" value="Genomic_DNA"/>
</dbReference>
<accession>A0ABM6GGQ9</accession>
<evidence type="ECO:0008006" key="3">
    <source>
        <dbReference type="Google" id="ProtNLM"/>
    </source>
</evidence>
<gene>
    <name evidence="1" type="ORF">BW47_02125</name>
</gene>
<dbReference type="Proteomes" id="UP000185490">
    <property type="component" value="Chromosome"/>
</dbReference>
<protein>
    <recommendedName>
        <fullName evidence="3">Lipoprotein</fullName>
    </recommendedName>
</protein>
<evidence type="ECO:0000313" key="2">
    <source>
        <dbReference type="Proteomes" id="UP000185490"/>
    </source>
</evidence>
<proteinExistence type="predicted"/>
<evidence type="ECO:0000313" key="1">
    <source>
        <dbReference type="EMBL" id="APT74809.1"/>
    </source>
</evidence>
<keyword evidence="2" id="KW-1185">Reference proteome</keyword>
<dbReference type="RefSeq" id="WP_012056620.1">
    <property type="nucleotide sequence ID" value="NZ_CP007389.1"/>
</dbReference>
<organism evidence="1 2">
    <name type="scientific">Thermosipho melanesiensis</name>
    <dbReference type="NCBI Taxonomy" id="46541"/>
    <lineage>
        <taxon>Bacteria</taxon>
        <taxon>Thermotogati</taxon>
        <taxon>Thermotogota</taxon>
        <taxon>Thermotogae</taxon>
        <taxon>Thermotogales</taxon>
        <taxon>Fervidobacteriaceae</taxon>
        <taxon>Thermosipho</taxon>
    </lineage>
</organism>
<name>A0ABM6GGQ9_9BACT</name>